<evidence type="ECO:0000259" key="1">
    <source>
        <dbReference type="Pfam" id="PF11760"/>
    </source>
</evidence>
<evidence type="ECO:0008006" key="5">
    <source>
        <dbReference type="Google" id="ProtNLM"/>
    </source>
</evidence>
<dbReference type="InterPro" id="IPR021745">
    <property type="entry name" value="CbiG_mid"/>
</dbReference>
<dbReference type="InterPro" id="IPR052553">
    <property type="entry name" value="CbiG_hydrolase"/>
</dbReference>
<proteinExistence type="predicted"/>
<comment type="caution">
    <text evidence="3">The sequence shown here is derived from an EMBL/GenBank/DDBJ whole genome shotgun (WGS) entry which is preliminary data.</text>
</comment>
<dbReference type="PANTHER" id="PTHR37477:SF1">
    <property type="entry name" value="COBALT-PRECORRIN-5A HYDROLASE"/>
    <property type="match status" value="1"/>
</dbReference>
<feature type="domain" description="Cobalamin synthesis G N-terminal" evidence="1">
    <location>
        <begin position="3"/>
        <end position="62"/>
    </location>
</feature>
<accession>A0A935TBP4</accession>
<sequence>MKVAVIAPHLGSKETDPAVLVIDEAVKFVIPVLSGHLGGANALAGHMATALGATPVLTAASDARQTLAVDLIGRELSWTIEAGHDSIGRASAAVVNDDPVALVQESGSANWWASHANGREFPLPANLRLFARLEEVDSEHFAAVLWISQRAMPAAFAAQLAGRCVTYRPGPAA</sequence>
<dbReference type="Pfam" id="PF11760">
    <property type="entry name" value="CbiG_N"/>
    <property type="match status" value="1"/>
</dbReference>
<dbReference type="SUPFAM" id="SSF159672">
    <property type="entry name" value="CbiG N-terminal domain-like"/>
    <property type="match status" value="1"/>
</dbReference>
<gene>
    <name evidence="3" type="ORF">IPK02_13195</name>
</gene>
<dbReference type="InterPro" id="IPR038029">
    <property type="entry name" value="GbiG_N_sf"/>
</dbReference>
<feature type="domain" description="Cobalamin biosynthesis central region" evidence="2">
    <location>
        <begin position="68"/>
        <end position="169"/>
    </location>
</feature>
<dbReference type="Proteomes" id="UP000706151">
    <property type="component" value="Unassembled WGS sequence"/>
</dbReference>
<evidence type="ECO:0000313" key="4">
    <source>
        <dbReference type="Proteomes" id="UP000706151"/>
    </source>
</evidence>
<dbReference type="Pfam" id="PF11761">
    <property type="entry name" value="CbiG_mid"/>
    <property type="match status" value="1"/>
</dbReference>
<dbReference type="EMBL" id="JADJOT010000009">
    <property type="protein sequence ID" value="MBK7954819.1"/>
    <property type="molecule type" value="Genomic_DNA"/>
</dbReference>
<dbReference type="AlphaFoldDB" id="A0A935TBP4"/>
<protein>
    <recommendedName>
        <fullName evidence="5">Cobalamin biosynthesis protein CbiG</fullName>
    </recommendedName>
</protein>
<evidence type="ECO:0000313" key="3">
    <source>
        <dbReference type="EMBL" id="MBK7954819.1"/>
    </source>
</evidence>
<evidence type="ECO:0000259" key="2">
    <source>
        <dbReference type="Pfam" id="PF11761"/>
    </source>
</evidence>
<organism evidence="3 4">
    <name type="scientific">Candidatus Accumulibacter affinis</name>
    <dbReference type="NCBI Taxonomy" id="2954384"/>
    <lineage>
        <taxon>Bacteria</taxon>
        <taxon>Pseudomonadati</taxon>
        <taxon>Pseudomonadota</taxon>
        <taxon>Betaproteobacteria</taxon>
        <taxon>Candidatus Accumulibacter</taxon>
    </lineage>
</organism>
<reference evidence="3 4" key="1">
    <citation type="submission" date="2020-10" db="EMBL/GenBank/DDBJ databases">
        <title>Connecting structure to function with the recovery of over 1000 high-quality activated sludge metagenome-assembled genomes encoding full-length rRNA genes using long-read sequencing.</title>
        <authorList>
            <person name="Singleton C.M."/>
            <person name="Petriglieri F."/>
            <person name="Kristensen J.M."/>
            <person name="Kirkegaard R.H."/>
            <person name="Michaelsen T.Y."/>
            <person name="Andersen M.H."/>
            <person name="Karst S.M."/>
            <person name="Dueholm M.S."/>
            <person name="Nielsen P.H."/>
            <person name="Albertsen M."/>
        </authorList>
    </citation>
    <scope>NUCLEOTIDE SEQUENCE [LARGE SCALE GENOMIC DNA]</scope>
    <source>
        <strain evidence="3">Fred_18-Q3-R57-64_BAT3C.720</strain>
    </source>
</reference>
<dbReference type="PANTHER" id="PTHR37477">
    <property type="entry name" value="COBALT-PRECORRIN-5A HYDROLASE"/>
    <property type="match status" value="1"/>
</dbReference>
<name>A0A935TBP4_9PROT</name>
<dbReference type="Gene3D" id="3.40.50.11220">
    <property type="match status" value="1"/>
</dbReference>
<dbReference type="InterPro" id="IPR021744">
    <property type="entry name" value="CbiG_N"/>
</dbReference>